<feature type="transmembrane region" description="Helical" evidence="8">
    <location>
        <begin position="422"/>
        <end position="441"/>
    </location>
</feature>
<feature type="transmembrane region" description="Helical" evidence="8">
    <location>
        <begin position="266"/>
        <end position="290"/>
    </location>
</feature>
<feature type="transmembrane region" description="Helical" evidence="8">
    <location>
        <begin position="137"/>
        <end position="155"/>
    </location>
</feature>
<evidence type="ECO:0000256" key="2">
    <source>
        <dbReference type="ARBA" id="ARBA00022475"/>
    </source>
</evidence>
<keyword evidence="3" id="KW-0328">Glycosyltransferase</keyword>
<dbReference type="GO" id="GO:0010041">
    <property type="term" value="P:response to iron(III) ion"/>
    <property type="evidence" value="ECO:0007669"/>
    <property type="project" value="TreeGrafter"/>
</dbReference>
<name>A0A2G6KD59_9BACT</name>
<dbReference type="Proteomes" id="UP000230821">
    <property type="component" value="Unassembled WGS sequence"/>
</dbReference>
<evidence type="ECO:0000256" key="6">
    <source>
        <dbReference type="ARBA" id="ARBA00022989"/>
    </source>
</evidence>
<dbReference type="InterPro" id="IPR003342">
    <property type="entry name" value="ArnT-like_N"/>
</dbReference>
<keyword evidence="6 8" id="KW-1133">Transmembrane helix</keyword>
<reference evidence="10 11" key="1">
    <citation type="submission" date="2017-10" db="EMBL/GenBank/DDBJ databases">
        <title>Novel microbial diversity and functional potential in the marine mammal oral microbiome.</title>
        <authorList>
            <person name="Dudek N.K."/>
            <person name="Sun C.L."/>
            <person name="Burstein D."/>
            <person name="Kantor R.S."/>
            <person name="Aliaga Goltsman D.S."/>
            <person name="Bik E.M."/>
            <person name="Thomas B.C."/>
            <person name="Banfield J.F."/>
            <person name="Relman D.A."/>
        </authorList>
    </citation>
    <scope>NUCLEOTIDE SEQUENCE [LARGE SCALE GENOMIC DNA]</scope>
    <source>
        <strain evidence="10">DOLJORAL78_47_16</strain>
    </source>
</reference>
<dbReference type="PANTHER" id="PTHR33908">
    <property type="entry name" value="MANNOSYLTRANSFERASE YKCB-RELATED"/>
    <property type="match status" value="1"/>
</dbReference>
<feature type="transmembrane region" description="Helical" evidence="8">
    <location>
        <begin position="190"/>
        <end position="206"/>
    </location>
</feature>
<dbReference type="GO" id="GO:0000030">
    <property type="term" value="F:mannosyltransferase activity"/>
    <property type="evidence" value="ECO:0007669"/>
    <property type="project" value="InterPro"/>
</dbReference>
<feature type="transmembrane region" description="Helical" evidence="8">
    <location>
        <begin position="326"/>
        <end position="343"/>
    </location>
</feature>
<dbReference type="GO" id="GO:0016763">
    <property type="term" value="F:pentosyltransferase activity"/>
    <property type="evidence" value="ECO:0007669"/>
    <property type="project" value="TreeGrafter"/>
</dbReference>
<dbReference type="GO" id="GO:0006493">
    <property type="term" value="P:protein O-linked glycosylation"/>
    <property type="evidence" value="ECO:0007669"/>
    <property type="project" value="InterPro"/>
</dbReference>
<evidence type="ECO:0000313" key="11">
    <source>
        <dbReference type="Proteomes" id="UP000230821"/>
    </source>
</evidence>
<keyword evidence="4" id="KW-0808">Transferase</keyword>
<evidence type="ECO:0000256" key="5">
    <source>
        <dbReference type="ARBA" id="ARBA00022692"/>
    </source>
</evidence>
<keyword evidence="2" id="KW-1003">Cell membrane</keyword>
<feature type="transmembrane region" description="Helical" evidence="8">
    <location>
        <begin position="167"/>
        <end position="184"/>
    </location>
</feature>
<evidence type="ECO:0000256" key="4">
    <source>
        <dbReference type="ARBA" id="ARBA00022679"/>
    </source>
</evidence>
<dbReference type="InterPro" id="IPR050297">
    <property type="entry name" value="LipidA_mod_glycosyltrf_83"/>
</dbReference>
<feature type="transmembrane region" description="Helical" evidence="8">
    <location>
        <begin position="390"/>
        <end position="410"/>
    </location>
</feature>
<feature type="transmembrane region" description="Helical" evidence="8">
    <location>
        <begin position="218"/>
        <end position="239"/>
    </location>
</feature>
<dbReference type="PANTHER" id="PTHR33908:SF3">
    <property type="entry name" value="UNDECAPRENYL PHOSPHATE-ALPHA-4-AMINO-4-DEOXY-L-ARABINOSE ARABINOSYL TRANSFERASE"/>
    <property type="match status" value="1"/>
</dbReference>
<sequence length="554" mass="63377">MNRERILHLCLLLIICGIVFGFRAGSQNFWGRHGEARRAEVSREMVVSGNWAVPHLNGEPFITKPPLYYWSAAMMFTLTGEFDELSARLPSIISGTLGVLVTYLWAGTIFSPRIGLLAGFILGTSFLYVGMARSAEVDMMLTLFTTSTLYFFTLGHCYGKTGQQKSSRSLFFFLLSTVCLALGTLTKYPIGVAVPLLAIVAFVIATRDSRVWRIAKPWWLLLAFLLLILPWFVMMYVQIPNFFDILYQETFGRYTNPGGTPHKESIYFYVPTLGAFAPWILFFPGIILSLWSHYRQAKLSRYHLFIVIAFVMTFLLFSSVGSKREYYLLPLYPFLAILTAKYWDEYLAARAHSTERWLWKSMAFPLVGFSGLLGMIGIGLPIASGFYLPQYLGISVMFGVMFLAGGILLFTAFSQGKVLRSFSICAGTTILSYIFALLTIVPEMNHYRSRKSFFRETAALVGEHLVVDYKYEGYDVQFYMQRIVPVVKEVHELETLALSKKPLFIIMTFDQYERFRQEHPELVVQWDIVQDQEWTSAINPKRTRRFVLIRHVGS</sequence>
<keyword evidence="5 8" id="KW-0812">Transmembrane</keyword>
<evidence type="ECO:0000256" key="3">
    <source>
        <dbReference type="ARBA" id="ARBA00022676"/>
    </source>
</evidence>
<dbReference type="Pfam" id="PF02366">
    <property type="entry name" value="PMT"/>
    <property type="match status" value="1"/>
</dbReference>
<proteinExistence type="predicted"/>
<accession>A0A2G6KD59</accession>
<protein>
    <recommendedName>
        <fullName evidence="9">ArnT-like N-terminal domain-containing protein</fullName>
    </recommendedName>
</protein>
<evidence type="ECO:0000256" key="1">
    <source>
        <dbReference type="ARBA" id="ARBA00004651"/>
    </source>
</evidence>
<dbReference type="AlphaFoldDB" id="A0A2G6KD59"/>
<gene>
    <name evidence="10" type="ORF">CSA56_10855</name>
</gene>
<feature type="transmembrane region" description="Helical" evidence="8">
    <location>
        <begin position="113"/>
        <end position="131"/>
    </location>
</feature>
<dbReference type="EMBL" id="PDSK01000096">
    <property type="protein sequence ID" value="PIE33608.1"/>
    <property type="molecule type" value="Genomic_DNA"/>
</dbReference>
<feature type="transmembrane region" description="Helical" evidence="8">
    <location>
        <begin position="363"/>
        <end position="384"/>
    </location>
</feature>
<organism evidence="10 11">
    <name type="scientific">candidate division KSB3 bacterium</name>
    <dbReference type="NCBI Taxonomy" id="2044937"/>
    <lineage>
        <taxon>Bacteria</taxon>
        <taxon>candidate division KSB3</taxon>
    </lineage>
</organism>
<evidence type="ECO:0000256" key="8">
    <source>
        <dbReference type="SAM" id="Phobius"/>
    </source>
</evidence>
<comment type="subcellular location">
    <subcellularLocation>
        <location evidence="1">Cell membrane</location>
        <topology evidence="1">Multi-pass membrane protein</topology>
    </subcellularLocation>
</comment>
<evidence type="ECO:0000313" key="10">
    <source>
        <dbReference type="EMBL" id="PIE33608.1"/>
    </source>
</evidence>
<comment type="caution">
    <text evidence="10">The sequence shown here is derived from an EMBL/GenBank/DDBJ whole genome shotgun (WGS) entry which is preliminary data.</text>
</comment>
<feature type="transmembrane region" description="Helical" evidence="8">
    <location>
        <begin position="302"/>
        <end position="320"/>
    </location>
</feature>
<evidence type="ECO:0000256" key="7">
    <source>
        <dbReference type="ARBA" id="ARBA00023136"/>
    </source>
</evidence>
<dbReference type="GO" id="GO:0005886">
    <property type="term" value="C:plasma membrane"/>
    <property type="evidence" value="ECO:0007669"/>
    <property type="project" value="UniProtKB-SubCell"/>
</dbReference>
<feature type="transmembrane region" description="Helical" evidence="8">
    <location>
        <begin position="85"/>
        <end position="106"/>
    </location>
</feature>
<evidence type="ECO:0000259" key="9">
    <source>
        <dbReference type="Pfam" id="PF02366"/>
    </source>
</evidence>
<dbReference type="GO" id="GO:0009103">
    <property type="term" value="P:lipopolysaccharide biosynthetic process"/>
    <property type="evidence" value="ECO:0007669"/>
    <property type="project" value="UniProtKB-ARBA"/>
</dbReference>
<keyword evidence="7 8" id="KW-0472">Membrane</keyword>
<feature type="domain" description="ArnT-like N-terminal" evidence="9">
    <location>
        <begin position="39"/>
        <end position="242"/>
    </location>
</feature>